<dbReference type="AlphaFoldDB" id="A0A1W2AHN7"/>
<sequence length="80" mass="9439">MKTLVYFSLLLVISFIVISCKKESPFLLRSGKSINSIDYIQNQFLIFKESIFSFTSTIQDRIRDYYKNETFKGKLKIKNV</sequence>
<dbReference type="PROSITE" id="PS51257">
    <property type="entry name" value="PROKAR_LIPOPROTEIN"/>
    <property type="match status" value="1"/>
</dbReference>
<dbReference type="EMBL" id="FWXS01000004">
    <property type="protein sequence ID" value="SMC60080.1"/>
    <property type="molecule type" value="Genomic_DNA"/>
</dbReference>
<protein>
    <submittedName>
        <fullName evidence="1">Uncharacterized protein</fullName>
    </submittedName>
</protein>
<name>A0A1W2AHN7_9FLAO</name>
<evidence type="ECO:0000313" key="2">
    <source>
        <dbReference type="Proteomes" id="UP000192393"/>
    </source>
</evidence>
<evidence type="ECO:0000313" key="1">
    <source>
        <dbReference type="EMBL" id="SMC60080.1"/>
    </source>
</evidence>
<organism evidence="1 2">
    <name type="scientific">Moheibacter sediminis</name>
    <dbReference type="NCBI Taxonomy" id="1434700"/>
    <lineage>
        <taxon>Bacteria</taxon>
        <taxon>Pseudomonadati</taxon>
        <taxon>Bacteroidota</taxon>
        <taxon>Flavobacteriia</taxon>
        <taxon>Flavobacteriales</taxon>
        <taxon>Weeksellaceae</taxon>
        <taxon>Moheibacter</taxon>
    </lineage>
</organism>
<gene>
    <name evidence="1" type="ORF">SAMN06296427_104170</name>
</gene>
<dbReference type="Proteomes" id="UP000192393">
    <property type="component" value="Unassembled WGS sequence"/>
</dbReference>
<reference evidence="2" key="1">
    <citation type="submission" date="2017-04" db="EMBL/GenBank/DDBJ databases">
        <authorList>
            <person name="Varghese N."/>
            <person name="Submissions S."/>
        </authorList>
    </citation>
    <scope>NUCLEOTIDE SEQUENCE [LARGE SCALE GENOMIC DNA]</scope>
    <source>
        <strain evidence="2">CGMCC 1.12708</strain>
    </source>
</reference>
<dbReference type="RefSeq" id="WP_084017086.1">
    <property type="nucleotide sequence ID" value="NZ_FWXS01000004.1"/>
</dbReference>
<keyword evidence="2" id="KW-1185">Reference proteome</keyword>
<dbReference type="STRING" id="1434700.SAMN06296427_104170"/>
<proteinExistence type="predicted"/>
<accession>A0A1W2AHN7</accession>